<comment type="similarity">
    <text evidence="1">Belongs to the C/M/P thioester hydrolase family.</text>
</comment>
<evidence type="ECO:0000256" key="2">
    <source>
        <dbReference type="ARBA" id="ARBA00022801"/>
    </source>
</evidence>
<dbReference type="PANTHER" id="PTHR11066">
    <property type="entry name" value="ACYL-COA THIOESTERASE"/>
    <property type="match status" value="1"/>
</dbReference>
<evidence type="ECO:0000259" key="3">
    <source>
        <dbReference type="Pfam" id="PF13622"/>
    </source>
</evidence>
<name>A0ABQ6M809_9STRA</name>
<keyword evidence="5" id="KW-1185">Reference proteome</keyword>
<sequence length="334" mass="36538">MHAKLAVQALAESIYKVPSSSLNVVFKPGAFGGQLMANSLNSALQHAHSQDPSLQPSSQQSYFLGPTLIDKDVYFKVDTVRESGRSFVTKRVSSFQLDEGEDISAGLSRPPNFESTVDFYRPSPKLLEAAEEADLDFSKVAEFTDVHSTEDIISSSIPLSELKALLVAKELERGSLYGMAVFLADKLSLADMLLDIRVPKTALREPAGSRSSYWVGVDAGLCAGLDTPSQGKVILPYVSDGMTQVLACFSALNGAKGWDAWPSKLTVWNYGLWFPATAQVEEKREGVSSKKWFLVSYDVLSMEHGKGVGRVELFDWANEKRRAASGNFSVMCMK</sequence>
<reference evidence="4 5" key="1">
    <citation type="journal article" date="2023" name="Commun. Biol.">
        <title>Genome analysis of Parmales, the sister group of diatoms, reveals the evolutionary specialization of diatoms from phago-mixotrophs to photoautotrophs.</title>
        <authorList>
            <person name="Ban H."/>
            <person name="Sato S."/>
            <person name="Yoshikawa S."/>
            <person name="Yamada K."/>
            <person name="Nakamura Y."/>
            <person name="Ichinomiya M."/>
            <person name="Sato N."/>
            <person name="Blanc-Mathieu R."/>
            <person name="Endo H."/>
            <person name="Kuwata A."/>
            <person name="Ogata H."/>
        </authorList>
    </citation>
    <scope>NUCLEOTIDE SEQUENCE [LARGE SCALE GENOMIC DNA]</scope>
</reference>
<proteinExistence type="inferred from homology"/>
<gene>
    <name evidence="4" type="ORF">TeGR_g3292</name>
</gene>
<evidence type="ECO:0000313" key="5">
    <source>
        <dbReference type="Proteomes" id="UP001165060"/>
    </source>
</evidence>
<dbReference type="Proteomes" id="UP001165060">
    <property type="component" value="Unassembled WGS sequence"/>
</dbReference>
<dbReference type="InterPro" id="IPR029069">
    <property type="entry name" value="HotDog_dom_sf"/>
</dbReference>
<dbReference type="InterPro" id="IPR049449">
    <property type="entry name" value="TesB_ACOT8-like_N"/>
</dbReference>
<feature type="domain" description="Acyl-CoA thioesterase-like N-terminal HotDog" evidence="3">
    <location>
        <begin position="29"/>
        <end position="96"/>
    </location>
</feature>
<dbReference type="SUPFAM" id="SSF54637">
    <property type="entry name" value="Thioesterase/thiol ester dehydrase-isomerase"/>
    <property type="match status" value="1"/>
</dbReference>
<dbReference type="EMBL" id="BRYB01003826">
    <property type="protein sequence ID" value="GMI21338.1"/>
    <property type="molecule type" value="Genomic_DNA"/>
</dbReference>
<protein>
    <recommendedName>
        <fullName evidence="3">Acyl-CoA thioesterase-like N-terminal HotDog domain-containing protein</fullName>
    </recommendedName>
</protein>
<dbReference type="Gene3D" id="2.40.160.210">
    <property type="entry name" value="Acyl-CoA thioesterase, double hotdog domain"/>
    <property type="match status" value="1"/>
</dbReference>
<dbReference type="Pfam" id="PF13622">
    <property type="entry name" value="4HBT_3"/>
    <property type="match status" value="1"/>
</dbReference>
<evidence type="ECO:0000256" key="1">
    <source>
        <dbReference type="ARBA" id="ARBA00006538"/>
    </source>
</evidence>
<dbReference type="PANTHER" id="PTHR11066:SF34">
    <property type="entry name" value="ACYL-COENZYME A THIOESTERASE 8"/>
    <property type="match status" value="1"/>
</dbReference>
<evidence type="ECO:0000313" key="4">
    <source>
        <dbReference type="EMBL" id="GMI21338.1"/>
    </source>
</evidence>
<dbReference type="InterPro" id="IPR042171">
    <property type="entry name" value="Acyl-CoA_hotdog"/>
</dbReference>
<dbReference type="InterPro" id="IPR003703">
    <property type="entry name" value="Acyl_CoA_thio"/>
</dbReference>
<comment type="caution">
    <text evidence="4">The sequence shown here is derived from an EMBL/GenBank/DDBJ whole genome shotgun (WGS) entry which is preliminary data.</text>
</comment>
<keyword evidence="2" id="KW-0378">Hydrolase</keyword>
<accession>A0ABQ6M809</accession>
<organism evidence="4 5">
    <name type="scientific">Tetraparma gracilis</name>
    <dbReference type="NCBI Taxonomy" id="2962635"/>
    <lineage>
        <taxon>Eukaryota</taxon>
        <taxon>Sar</taxon>
        <taxon>Stramenopiles</taxon>
        <taxon>Ochrophyta</taxon>
        <taxon>Bolidophyceae</taxon>
        <taxon>Parmales</taxon>
        <taxon>Triparmaceae</taxon>
        <taxon>Tetraparma</taxon>
    </lineage>
</organism>